<evidence type="ECO:0000313" key="1">
    <source>
        <dbReference type="EMBL" id="KQB85163.1"/>
    </source>
</evidence>
<dbReference type="Proteomes" id="UP000050517">
    <property type="component" value="Unassembled WGS sequence"/>
</dbReference>
<evidence type="ECO:0000313" key="2">
    <source>
        <dbReference type="Proteomes" id="UP000050517"/>
    </source>
</evidence>
<evidence type="ECO:0008006" key="3">
    <source>
        <dbReference type="Google" id="ProtNLM"/>
    </source>
</evidence>
<dbReference type="OrthoDB" id="4426823at2"/>
<sequence>MMTPHSRIRTTDLDSNPLAQAAMPILGNIFEALDGARSIVLGTGDGLHICSMGLSNAVEGAQLAALNASMAGVSAAQSVLLGHKDDDGVGTIVAMTLPDENLVIASVPFPEVHDLLLGVSAKDAQIGVVIQQTRKAAKRLSEWLNK</sequence>
<dbReference type="AlphaFoldDB" id="A0A0Q1DY29"/>
<organism evidence="1 2">
    <name type="scientific">Corynebacterium oculi</name>
    <dbReference type="NCBI Taxonomy" id="1544416"/>
    <lineage>
        <taxon>Bacteria</taxon>
        <taxon>Bacillati</taxon>
        <taxon>Actinomycetota</taxon>
        <taxon>Actinomycetes</taxon>
        <taxon>Mycobacteriales</taxon>
        <taxon>Corynebacteriaceae</taxon>
        <taxon>Corynebacterium</taxon>
    </lineage>
</organism>
<dbReference type="EMBL" id="LKST01000001">
    <property type="protein sequence ID" value="KQB85163.1"/>
    <property type="molecule type" value="Genomic_DNA"/>
</dbReference>
<protein>
    <recommendedName>
        <fullName evidence="3">Roadblock/LC7 domain protein</fullName>
    </recommendedName>
</protein>
<dbReference type="RefSeq" id="WP_069723538.1">
    <property type="nucleotide sequence ID" value="NZ_LKST01000001.1"/>
</dbReference>
<reference evidence="1 2" key="1">
    <citation type="submission" date="2015-10" db="EMBL/GenBank/DDBJ databases">
        <title>Corynebacteirum lowii and Corynebacterium oculi species nova, derived from human clinical disease and and emended description of Corynebacterium mastiditis.</title>
        <authorList>
            <person name="Bernard K."/>
            <person name="Pacheco A.L."/>
            <person name="Mcdougall C."/>
            <person name="Burtx T."/>
            <person name="Weibe D."/>
            <person name="Tyler S."/>
            <person name="Olson A.B."/>
            <person name="Cnockaert M."/>
            <person name="Eguchi H."/>
            <person name="Kuwahara T."/>
            <person name="Nakayama-Imaohji H."/>
            <person name="Boudewijins M."/>
            <person name="Van Hoecke F."/>
            <person name="Bernier A.-M."/>
            <person name="Vandamme P."/>
        </authorList>
    </citation>
    <scope>NUCLEOTIDE SEQUENCE [LARGE SCALE GENOMIC DNA]</scope>
    <source>
        <strain evidence="1 2">NML 130210</strain>
    </source>
</reference>
<dbReference type="Gene3D" id="3.30.450.30">
    <property type="entry name" value="Dynein light chain 2a, cytoplasmic"/>
    <property type="match status" value="1"/>
</dbReference>
<keyword evidence="2" id="KW-1185">Reference proteome</keyword>
<dbReference type="SUPFAM" id="SSF103196">
    <property type="entry name" value="Roadblock/LC7 domain"/>
    <property type="match status" value="1"/>
</dbReference>
<dbReference type="STRING" id="1544416.Cocul_00301"/>
<accession>A0A0Q1DY29</accession>
<proteinExistence type="predicted"/>
<dbReference type="PATRIC" id="fig|1544416.3.peg.305"/>
<gene>
    <name evidence="1" type="ORF">Cocul_00301</name>
</gene>
<comment type="caution">
    <text evidence="1">The sequence shown here is derived from an EMBL/GenBank/DDBJ whole genome shotgun (WGS) entry which is preliminary data.</text>
</comment>
<name>A0A0Q1DY29_9CORY</name>